<dbReference type="EMBL" id="JACHFL010000017">
    <property type="protein sequence ID" value="MBB5365382.1"/>
    <property type="molecule type" value="Genomic_DNA"/>
</dbReference>
<dbReference type="PANTHER" id="PTHR43163">
    <property type="entry name" value="DIPEPTIDE TRANSPORT SYSTEM PERMEASE PROTEIN DPPB-RELATED"/>
    <property type="match status" value="1"/>
</dbReference>
<evidence type="ECO:0000256" key="6">
    <source>
        <dbReference type="ARBA" id="ARBA00023136"/>
    </source>
</evidence>
<dbReference type="Pfam" id="PF00528">
    <property type="entry name" value="BPD_transp_1"/>
    <property type="match status" value="1"/>
</dbReference>
<evidence type="ECO:0000313" key="9">
    <source>
        <dbReference type="EMBL" id="MBB5365382.1"/>
    </source>
</evidence>
<dbReference type="Proteomes" id="UP000552709">
    <property type="component" value="Unassembled WGS sequence"/>
</dbReference>
<reference evidence="9 10" key="1">
    <citation type="submission" date="2020-08" db="EMBL/GenBank/DDBJ databases">
        <title>Genomic Encyclopedia of Type Strains, Phase IV (KMG-IV): sequencing the most valuable type-strain genomes for metagenomic binning, comparative biology and taxonomic classification.</title>
        <authorList>
            <person name="Goeker M."/>
        </authorList>
    </citation>
    <scope>NUCLEOTIDE SEQUENCE [LARGE SCALE GENOMIC DNA]</scope>
    <source>
        <strain evidence="9 10">DSM 27939</strain>
    </source>
</reference>
<evidence type="ECO:0000256" key="1">
    <source>
        <dbReference type="ARBA" id="ARBA00004651"/>
    </source>
</evidence>
<dbReference type="AlphaFoldDB" id="A0A7W8JY47"/>
<keyword evidence="3" id="KW-1003">Cell membrane</keyword>
<evidence type="ECO:0000256" key="7">
    <source>
        <dbReference type="RuleBase" id="RU363032"/>
    </source>
</evidence>
<dbReference type="PROSITE" id="PS50928">
    <property type="entry name" value="ABC_TM1"/>
    <property type="match status" value="1"/>
</dbReference>
<comment type="similarity">
    <text evidence="7">Belongs to the binding-protein-dependent transport system permease family.</text>
</comment>
<keyword evidence="10" id="KW-1185">Reference proteome</keyword>
<evidence type="ECO:0000256" key="4">
    <source>
        <dbReference type="ARBA" id="ARBA00022692"/>
    </source>
</evidence>
<keyword evidence="5 7" id="KW-1133">Transmembrane helix</keyword>
<dbReference type="InterPro" id="IPR000515">
    <property type="entry name" value="MetI-like"/>
</dbReference>
<feature type="transmembrane region" description="Helical" evidence="7">
    <location>
        <begin position="86"/>
        <end position="109"/>
    </location>
</feature>
<dbReference type="GO" id="GO:0071916">
    <property type="term" value="F:dipeptide transmembrane transporter activity"/>
    <property type="evidence" value="ECO:0007669"/>
    <property type="project" value="TreeGrafter"/>
</dbReference>
<evidence type="ECO:0000313" key="10">
    <source>
        <dbReference type="Proteomes" id="UP000552709"/>
    </source>
</evidence>
<dbReference type="GO" id="GO:0005886">
    <property type="term" value="C:plasma membrane"/>
    <property type="evidence" value="ECO:0007669"/>
    <property type="project" value="UniProtKB-SubCell"/>
</dbReference>
<keyword evidence="4 7" id="KW-0812">Transmembrane</keyword>
<accession>A0A7W8JY47</accession>
<comment type="caution">
    <text evidence="9">The sequence shown here is derived from an EMBL/GenBank/DDBJ whole genome shotgun (WGS) entry which is preliminary data.</text>
</comment>
<feature type="transmembrane region" description="Helical" evidence="7">
    <location>
        <begin position="270"/>
        <end position="293"/>
    </location>
</feature>
<dbReference type="Gene3D" id="1.10.3720.10">
    <property type="entry name" value="MetI-like"/>
    <property type="match status" value="1"/>
</dbReference>
<feature type="domain" description="ABC transmembrane type-1" evidence="8">
    <location>
        <begin position="82"/>
        <end position="293"/>
    </location>
</feature>
<evidence type="ECO:0000256" key="5">
    <source>
        <dbReference type="ARBA" id="ARBA00022989"/>
    </source>
</evidence>
<evidence type="ECO:0000259" key="8">
    <source>
        <dbReference type="PROSITE" id="PS50928"/>
    </source>
</evidence>
<protein>
    <submittedName>
        <fullName evidence="9">ABC-type dipeptide/oligopeptide/nickel transport system permease component</fullName>
    </submittedName>
</protein>
<feature type="transmembrane region" description="Helical" evidence="7">
    <location>
        <begin position="121"/>
        <end position="144"/>
    </location>
</feature>
<keyword evidence="2 7" id="KW-0813">Transport</keyword>
<dbReference type="CDD" id="cd06261">
    <property type="entry name" value="TM_PBP2"/>
    <property type="match status" value="1"/>
</dbReference>
<sequence>MLVGISFITFALLAFAPGSYISLALSSGISNPDAVERVRGQLRLDEPWFLRFVHYLWDVLHGDLGQSIVIGQPVAAQIWAALPNTLLLAISSLLFAAIVSLIAGGLAGARPNTVADYLASAVSVLGVALPSFWLGLMLILLFSLKLQWLPLGGGGLVNLSGGPWTFLSYLILPTIALGSELTAILTRLTRNALLDTLGEDYVRTARAKGVAPVRVVYKHALRNAALPIITTAGLQFGGLLGGAVIVETIFSWPGMGMLTITAIQQRDLPMIQGSVLVFATLFVLSILVTDLLYSLVDPRIHYE</sequence>
<dbReference type="SUPFAM" id="SSF161098">
    <property type="entry name" value="MetI-like"/>
    <property type="match status" value="1"/>
</dbReference>
<evidence type="ECO:0000256" key="3">
    <source>
        <dbReference type="ARBA" id="ARBA00022475"/>
    </source>
</evidence>
<keyword evidence="6 7" id="KW-0472">Membrane</keyword>
<comment type="subcellular location">
    <subcellularLocation>
        <location evidence="1 7">Cell membrane</location>
        <topology evidence="1 7">Multi-pass membrane protein</topology>
    </subcellularLocation>
</comment>
<feature type="transmembrane region" description="Helical" evidence="7">
    <location>
        <begin position="164"/>
        <end position="185"/>
    </location>
</feature>
<proteinExistence type="inferred from homology"/>
<name>A0A7W8JY47_9DEIO</name>
<gene>
    <name evidence="9" type="ORF">HNQ08_004503</name>
</gene>
<feature type="transmembrane region" description="Helical" evidence="7">
    <location>
        <begin position="224"/>
        <end position="250"/>
    </location>
</feature>
<dbReference type="PANTHER" id="PTHR43163:SF6">
    <property type="entry name" value="DIPEPTIDE TRANSPORT SYSTEM PERMEASE PROTEIN DPPB-RELATED"/>
    <property type="match status" value="1"/>
</dbReference>
<dbReference type="InterPro" id="IPR035906">
    <property type="entry name" value="MetI-like_sf"/>
</dbReference>
<organism evidence="9 10">
    <name type="scientific">Deinococcus humi</name>
    <dbReference type="NCBI Taxonomy" id="662880"/>
    <lineage>
        <taxon>Bacteria</taxon>
        <taxon>Thermotogati</taxon>
        <taxon>Deinococcota</taxon>
        <taxon>Deinococci</taxon>
        <taxon>Deinococcales</taxon>
        <taxon>Deinococcaceae</taxon>
        <taxon>Deinococcus</taxon>
    </lineage>
</organism>
<evidence type="ECO:0000256" key="2">
    <source>
        <dbReference type="ARBA" id="ARBA00022448"/>
    </source>
</evidence>